<proteinExistence type="predicted"/>
<dbReference type="GO" id="GO:0000981">
    <property type="term" value="F:DNA-binding transcription factor activity, RNA polymerase II-specific"/>
    <property type="evidence" value="ECO:0007669"/>
    <property type="project" value="InterPro"/>
</dbReference>
<dbReference type="GeneID" id="85310636"/>
<dbReference type="InterPro" id="IPR021858">
    <property type="entry name" value="Fun_TF"/>
</dbReference>
<dbReference type="PANTHER" id="PTHR47657:SF7">
    <property type="entry name" value="STEROL REGULATORY ELEMENT-BINDING PROTEIN ECM22"/>
    <property type="match status" value="1"/>
</dbReference>
<dbReference type="InterPro" id="IPR036864">
    <property type="entry name" value="Zn2-C6_fun-type_DNA-bd_sf"/>
</dbReference>
<dbReference type="Pfam" id="PF11951">
    <property type="entry name" value="Fungal_trans_2"/>
    <property type="match status" value="1"/>
</dbReference>
<dbReference type="InterPro" id="IPR052400">
    <property type="entry name" value="Zn2-C6_fungal_TF"/>
</dbReference>
<keyword evidence="1" id="KW-0539">Nucleus</keyword>
<keyword evidence="5" id="KW-1185">Reference proteome</keyword>
<evidence type="ECO:0000313" key="5">
    <source>
        <dbReference type="Proteomes" id="UP001244011"/>
    </source>
</evidence>
<evidence type="ECO:0000259" key="3">
    <source>
        <dbReference type="PROSITE" id="PS50048"/>
    </source>
</evidence>
<dbReference type="PROSITE" id="PS00463">
    <property type="entry name" value="ZN2_CY6_FUNGAL_1"/>
    <property type="match status" value="1"/>
</dbReference>
<name>A0AAJ0C3B2_9PEZI</name>
<dbReference type="CDD" id="cd00067">
    <property type="entry name" value="GAL4"/>
    <property type="match status" value="1"/>
</dbReference>
<dbReference type="AlphaFoldDB" id="A0AAJ0C3B2"/>
<dbReference type="PANTHER" id="PTHR47657">
    <property type="entry name" value="STEROL REGULATORY ELEMENT-BINDING PROTEIN ECM22"/>
    <property type="match status" value="1"/>
</dbReference>
<protein>
    <recommendedName>
        <fullName evidence="3">Zn(2)-C6 fungal-type domain-containing protein</fullName>
    </recommendedName>
</protein>
<dbReference type="Proteomes" id="UP001244011">
    <property type="component" value="Unassembled WGS sequence"/>
</dbReference>
<feature type="domain" description="Zn(2)-C6 fungal-type" evidence="3">
    <location>
        <begin position="21"/>
        <end position="51"/>
    </location>
</feature>
<dbReference type="InterPro" id="IPR001138">
    <property type="entry name" value="Zn2Cys6_DnaBD"/>
</dbReference>
<accession>A0AAJ0C3B2</accession>
<dbReference type="RefSeq" id="XP_060285598.1">
    <property type="nucleotide sequence ID" value="XM_060427449.1"/>
</dbReference>
<dbReference type="SUPFAM" id="SSF57701">
    <property type="entry name" value="Zn2/Cys6 DNA-binding domain"/>
    <property type="match status" value="1"/>
</dbReference>
<feature type="compositionally biased region" description="Basic residues" evidence="2">
    <location>
        <begin position="9"/>
        <end position="20"/>
    </location>
</feature>
<evidence type="ECO:0000313" key="4">
    <source>
        <dbReference type="EMBL" id="KAK1769385.1"/>
    </source>
</evidence>
<dbReference type="PROSITE" id="PS50048">
    <property type="entry name" value="ZN2_CY6_FUNGAL_2"/>
    <property type="match status" value="1"/>
</dbReference>
<organism evidence="4 5">
    <name type="scientific">Phialemonium atrogriseum</name>
    <dbReference type="NCBI Taxonomy" id="1093897"/>
    <lineage>
        <taxon>Eukaryota</taxon>
        <taxon>Fungi</taxon>
        <taxon>Dikarya</taxon>
        <taxon>Ascomycota</taxon>
        <taxon>Pezizomycotina</taxon>
        <taxon>Sordariomycetes</taxon>
        <taxon>Sordariomycetidae</taxon>
        <taxon>Cephalothecales</taxon>
        <taxon>Cephalothecaceae</taxon>
        <taxon>Phialemonium</taxon>
    </lineage>
</organism>
<feature type="region of interest" description="Disordered" evidence="2">
    <location>
        <begin position="1"/>
        <end position="20"/>
    </location>
</feature>
<dbReference type="Pfam" id="PF00172">
    <property type="entry name" value="Zn_clus"/>
    <property type="match status" value="1"/>
</dbReference>
<gene>
    <name evidence="4" type="ORF">QBC33DRAFT_533237</name>
</gene>
<dbReference type="EMBL" id="MU839003">
    <property type="protein sequence ID" value="KAK1769385.1"/>
    <property type="molecule type" value="Genomic_DNA"/>
</dbReference>
<dbReference type="GO" id="GO:0008270">
    <property type="term" value="F:zinc ion binding"/>
    <property type="evidence" value="ECO:0007669"/>
    <property type="project" value="InterPro"/>
</dbReference>
<evidence type="ECO:0000256" key="2">
    <source>
        <dbReference type="SAM" id="MobiDB-lite"/>
    </source>
</evidence>
<sequence length="409" mass="46289">MEHSTRNAARPRRSHPKSRTGCKTCKVRKIKCDEQRPSCRNCTKHGVKCDFLALAEAASPRSLTDENPSNGLNVLDLELMHNFSTSTYATLSNDTLLRDMWRVSAVQLALNCDYVLRCVLAVSALHLARHRPDKRDYYTSHALLHHQIASRAAMAELSNVTRENVRPLQMFSILTIIFALGSPRRPDGFLLIGESSFPDWMFLLSGTRRFSEILQDDTFTGPLGPMFQHGFRRSLLQRPDDDDNDNNSNNNNNNNGRELSPSPGIEALERLQALVEDSVAAAADDEGPGRAYRHAIRALHPPYRVFLGRGGDGDGDGVAAAVEVETTDVFMWIYRVADSFLPFLRVPTQEAIAIFAHFCVLFKRIRNQWWLEGWADHLISKAYGLLDEEHRLWIRWPIEEMGWLPPPAT</sequence>
<dbReference type="Gene3D" id="4.10.240.10">
    <property type="entry name" value="Zn(2)-C6 fungal-type DNA-binding domain"/>
    <property type="match status" value="1"/>
</dbReference>
<comment type="caution">
    <text evidence="4">The sequence shown here is derived from an EMBL/GenBank/DDBJ whole genome shotgun (WGS) entry which is preliminary data.</text>
</comment>
<feature type="region of interest" description="Disordered" evidence="2">
    <location>
        <begin position="236"/>
        <end position="262"/>
    </location>
</feature>
<evidence type="ECO:0000256" key="1">
    <source>
        <dbReference type="ARBA" id="ARBA00023242"/>
    </source>
</evidence>
<feature type="compositionally biased region" description="Low complexity" evidence="2">
    <location>
        <begin position="246"/>
        <end position="255"/>
    </location>
</feature>
<reference evidence="4" key="1">
    <citation type="submission" date="2023-06" db="EMBL/GenBank/DDBJ databases">
        <title>Genome-scale phylogeny and comparative genomics of the fungal order Sordariales.</title>
        <authorList>
            <consortium name="Lawrence Berkeley National Laboratory"/>
            <person name="Hensen N."/>
            <person name="Bonometti L."/>
            <person name="Westerberg I."/>
            <person name="Brannstrom I.O."/>
            <person name="Guillou S."/>
            <person name="Cros-Aarteil S."/>
            <person name="Calhoun S."/>
            <person name="Haridas S."/>
            <person name="Kuo A."/>
            <person name="Mondo S."/>
            <person name="Pangilinan J."/>
            <person name="Riley R."/>
            <person name="Labutti K."/>
            <person name="Andreopoulos B."/>
            <person name="Lipzen A."/>
            <person name="Chen C."/>
            <person name="Yanf M."/>
            <person name="Daum C."/>
            <person name="Ng V."/>
            <person name="Clum A."/>
            <person name="Steindorff A."/>
            <person name="Ohm R."/>
            <person name="Martin F."/>
            <person name="Silar P."/>
            <person name="Natvig D."/>
            <person name="Lalanne C."/>
            <person name="Gautier V."/>
            <person name="Ament-Velasquez S.L."/>
            <person name="Kruys A."/>
            <person name="Hutchinson M.I."/>
            <person name="Powell A.J."/>
            <person name="Barry K."/>
            <person name="Miller A.N."/>
            <person name="Grigoriev I.V."/>
            <person name="Debuchy R."/>
            <person name="Gladieux P."/>
            <person name="Thoren M.H."/>
            <person name="Johannesson H."/>
        </authorList>
    </citation>
    <scope>NUCLEOTIDE SEQUENCE</scope>
    <source>
        <strain evidence="4">8032-3</strain>
    </source>
</reference>
<dbReference type="SMART" id="SM00066">
    <property type="entry name" value="GAL4"/>
    <property type="match status" value="1"/>
</dbReference>